<dbReference type="InterPro" id="IPR029041">
    <property type="entry name" value="FAD-linked_oxidoreductase-like"/>
</dbReference>
<dbReference type="Pfam" id="PF01619">
    <property type="entry name" value="Pro_dh"/>
    <property type="match status" value="1"/>
</dbReference>
<proteinExistence type="predicted"/>
<evidence type="ECO:0000259" key="2">
    <source>
        <dbReference type="Pfam" id="PF01619"/>
    </source>
</evidence>
<comment type="caution">
    <text evidence="3">The sequence shown here is derived from an EMBL/GenBank/DDBJ whole genome shotgun (WGS) entry which is preliminary data.</text>
</comment>
<evidence type="ECO:0000313" key="4">
    <source>
        <dbReference type="Proteomes" id="UP000076630"/>
    </source>
</evidence>
<dbReference type="InterPro" id="IPR002872">
    <property type="entry name" value="Proline_DH_dom"/>
</dbReference>
<sequence>MEHNREELIKKGSESLKKLALNEHVKQYVLENKELFSILKRAANRYIGGEHLDEVLLTISKLNKQGFAVTTDYMGESIHNAKDAILAQEEFVTLLQAINGYRLNSSISLDLSHIGLLVSDEIVKSNLSIICDQAKKTNTEVIISMEGIDRTDKILDIYKEYSSLYDNVGITLQAYLHRTIDDFKDVIQGKGSVRIVKGAFDVPSNVSIPRGAILNDIYLGYIEELLAKDHPCSIASHDHFIFQESIKLIEKYQPITYTLERLLGIENKEFELYKEANYNCRMYVVYGREWFLYLCNRWAEYPLNIFRGLDDILNLEE</sequence>
<gene>
    <name evidence="3" type="ORF">AV926_02270</name>
</gene>
<dbReference type="RefSeq" id="WP_038988234.1">
    <property type="nucleotide sequence ID" value="NZ_JACAJN010000058.1"/>
</dbReference>
<accession>A0A161S2F0</accession>
<dbReference type="OrthoDB" id="9773461at2"/>
<feature type="domain" description="Proline dehydrogenase" evidence="2">
    <location>
        <begin position="57"/>
        <end position="200"/>
    </location>
</feature>
<dbReference type="GO" id="GO:0006562">
    <property type="term" value="P:L-proline catabolic process"/>
    <property type="evidence" value="ECO:0007669"/>
    <property type="project" value="UniProtKB-ARBA"/>
</dbReference>
<evidence type="ECO:0000256" key="1">
    <source>
        <dbReference type="ARBA" id="ARBA00023002"/>
    </source>
</evidence>
<dbReference type="AlphaFoldDB" id="A0A161S2F0"/>
<organism evidence="3 4">
    <name type="scientific">Myroides marinus</name>
    <dbReference type="NCBI Taxonomy" id="703342"/>
    <lineage>
        <taxon>Bacteria</taxon>
        <taxon>Pseudomonadati</taxon>
        <taxon>Bacteroidota</taxon>
        <taxon>Flavobacteriia</taxon>
        <taxon>Flavobacteriales</taxon>
        <taxon>Flavobacteriaceae</taxon>
        <taxon>Myroides</taxon>
    </lineage>
</organism>
<dbReference type="Proteomes" id="UP000076630">
    <property type="component" value="Unassembled WGS sequence"/>
</dbReference>
<name>A0A161S2F0_9FLAO</name>
<dbReference type="SUPFAM" id="SSF51730">
    <property type="entry name" value="FAD-linked oxidoreductase"/>
    <property type="match status" value="1"/>
</dbReference>
<keyword evidence="1" id="KW-0560">Oxidoreductase</keyword>
<keyword evidence="4" id="KW-1185">Reference proteome</keyword>
<protein>
    <submittedName>
        <fullName evidence="3">Proline dehydrogenase</fullName>
    </submittedName>
</protein>
<dbReference type="EMBL" id="LQNU01000116">
    <property type="protein sequence ID" value="KZE72855.1"/>
    <property type="molecule type" value="Genomic_DNA"/>
</dbReference>
<evidence type="ECO:0000313" key="3">
    <source>
        <dbReference type="EMBL" id="KZE72855.1"/>
    </source>
</evidence>
<dbReference type="Gene3D" id="3.20.20.220">
    <property type="match status" value="1"/>
</dbReference>
<dbReference type="GO" id="GO:0004657">
    <property type="term" value="F:proline dehydrogenase activity"/>
    <property type="evidence" value="ECO:0007669"/>
    <property type="project" value="UniProtKB-ARBA"/>
</dbReference>
<reference evidence="3 4" key="1">
    <citation type="submission" date="2016-01" db="EMBL/GenBank/DDBJ databases">
        <title>Whole genome sequencing of Myroides marinus L41.</title>
        <authorList>
            <person name="Hong K.W."/>
        </authorList>
    </citation>
    <scope>NUCLEOTIDE SEQUENCE [LARGE SCALE GENOMIC DNA]</scope>
    <source>
        <strain evidence="3 4">L41</strain>
    </source>
</reference>